<feature type="region of interest" description="Disordered" evidence="1">
    <location>
        <begin position="82"/>
        <end position="112"/>
    </location>
</feature>
<dbReference type="EMBL" id="JBEHCU010001962">
    <property type="protein sequence ID" value="KAL1403168.1"/>
    <property type="molecule type" value="Genomic_DNA"/>
</dbReference>
<reference evidence="2 3" key="1">
    <citation type="submission" date="2024-05" db="EMBL/GenBank/DDBJ databases">
        <title>Culex pipiens pipiens assembly and annotation.</title>
        <authorList>
            <person name="Alout H."/>
            <person name="Durand T."/>
        </authorList>
    </citation>
    <scope>NUCLEOTIDE SEQUENCE [LARGE SCALE GENOMIC DNA]</scope>
    <source>
        <strain evidence="2">HA-2024</strain>
        <tissue evidence="2">Whole body</tissue>
    </source>
</reference>
<feature type="compositionally biased region" description="Polar residues" evidence="1">
    <location>
        <begin position="82"/>
        <end position="93"/>
    </location>
</feature>
<gene>
    <name evidence="2" type="ORF">pipiens_005778</name>
</gene>
<evidence type="ECO:0000256" key="1">
    <source>
        <dbReference type="SAM" id="MobiDB-lite"/>
    </source>
</evidence>
<evidence type="ECO:0000313" key="3">
    <source>
        <dbReference type="Proteomes" id="UP001562425"/>
    </source>
</evidence>
<feature type="compositionally biased region" description="Polar residues" evidence="1">
    <location>
        <begin position="103"/>
        <end position="112"/>
    </location>
</feature>
<dbReference type="Proteomes" id="UP001562425">
    <property type="component" value="Unassembled WGS sequence"/>
</dbReference>
<dbReference type="AlphaFoldDB" id="A0ABD1DUJ8"/>
<accession>A0ABD1DUJ8</accession>
<keyword evidence="3" id="KW-1185">Reference proteome</keyword>
<comment type="caution">
    <text evidence="2">The sequence shown here is derived from an EMBL/GenBank/DDBJ whole genome shotgun (WGS) entry which is preliminary data.</text>
</comment>
<protein>
    <submittedName>
        <fullName evidence="2">Uncharacterized protein</fullName>
    </submittedName>
</protein>
<proteinExistence type="predicted"/>
<sequence length="112" mass="12730">MHVAKMPEVSILCGIFAQSQHKPGEVFEKFDQFPVSDSIFNAVIHSLENYGTKTLPPTNLMRSFFRIAFQVLQHTIFSCTVENSGNPENQPSKPKTERDKTNLRMTSKRVNS</sequence>
<evidence type="ECO:0000313" key="2">
    <source>
        <dbReference type="EMBL" id="KAL1403168.1"/>
    </source>
</evidence>
<organism evidence="2 3">
    <name type="scientific">Culex pipiens pipiens</name>
    <name type="common">Northern house mosquito</name>
    <dbReference type="NCBI Taxonomy" id="38569"/>
    <lineage>
        <taxon>Eukaryota</taxon>
        <taxon>Metazoa</taxon>
        <taxon>Ecdysozoa</taxon>
        <taxon>Arthropoda</taxon>
        <taxon>Hexapoda</taxon>
        <taxon>Insecta</taxon>
        <taxon>Pterygota</taxon>
        <taxon>Neoptera</taxon>
        <taxon>Endopterygota</taxon>
        <taxon>Diptera</taxon>
        <taxon>Nematocera</taxon>
        <taxon>Culicoidea</taxon>
        <taxon>Culicidae</taxon>
        <taxon>Culicinae</taxon>
        <taxon>Culicini</taxon>
        <taxon>Culex</taxon>
        <taxon>Culex</taxon>
    </lineage>
</organism>
<name>A0ABD1DUJ8_CULPP</name>